<comment type="caution">
    <text evidence="1">The sequence shown here is derived from an EMBL/GenBank/DDBJ whole genome shotgun (WGS) entry which is preliminary data.</text>
</comment>
<evidence type="ECO:0000313" key="2">
    <source>
        <dbReference type="Proteomes" id="UP001254832"/>
    </source>
</evidence>
<dbReference type="EMBL" id="JAVDTR010000007">
    <property type="protein sequence ID" value="MDR6724292.1"/>
    <property type="molecule type" value="Genomic_DNA"/>
</dbReference>
<organism evidence="1 2">
    <name type="scientific">Paenibacillus amylolyticus</name>
    <dbReference type="NCBI Taxonomy" id="1451"/>
    <lineage>
        <taxon>Bacteria</taxon>
        <taxon>Bacillati</taxon>
        <taxon>Bacillota</taxon>
        <taxon>Bacilli</taxon>
        <taxon>Bacillales</taxon>
        <taxon>Paenibacillaceae</taxon>
        <taxon>Paenibacillus</taxon>
    </lineage>
</organism>
<proteinExistence type="predicted"/>
<sequence length="31" mass="3818">MEMVTNLRMLIMKKYRQMELILVPKYVLTCQ</sequence>
<protein>
    <submittedName>
        <fullName evidence="1">Uncharacterized protein</fullName>
    </submittedName>
</protein>
<gene>
    <name evidence="1" type="ORF">J2W91_002760</name>
</gene>
<evidence type="ECO:0000313" key="1">
    <source>
        <dbReference type="EMBL" id="MDR6724292.1"/>
    </source>
</evidence>
<name>A0AAP5H1W0_PAEAM</name>
<dbReference type="Proteomes" id="UP001254832">
    <property type="component" value="Unassembled WGS sequence"/>
</dbReference>
<dbReference type="AlphaFoldDB" id="A0AAP5H1W0"/>
<reference evidence="1" key="1">
    <citation type="submission" date="2023-07" db="EMBL/GenBank/DDBJ databases">
        <title>Sorghum-associated microbial communities from plants grown in Nebraska, USA.</title>
        <authorList>
            <person name="Schachtman D."/>
        </authorList>
    </citation>
    <scope>NUCLEOTIDE SEQUENCE</scope>
    <source>
        <strain evidence="1">BE80</strain>
    </source>
</reference>
<accession>A0AAP5H1W0</accession>